<keyword evidence="1" id="KW-0547">Nucleotide-binding</keyword>
<dbReference type="PANTHER" id="PTHR43038">
    <property type="entry name" value="ATP-BINDING CASSETTE, SUB-FAMILY H, MEMBER 1"/>
    <property type="match status" value="1"/>
</dbReference>
<dbReference type="InterPro" id="IPR027417">
    <property type="entry name" value="P-loop_NTPase"/>
</dbReference>
<dbReference type="SUPFAM" id="SSF52540">
    <property type="entry name" value="P-loop containing nucleoside triphosphate hydrolases"/>
    <property type="match status" value="1"/>
</dbReference>
<keyword evidence="2 4" id="KW-0067">ATP-binding</keyword>
<dbReference type="InterPro" id="IPR003593">
    <property type="entry name" value="AAA+_ATPase"/>
</dbReference>
<comment type="caution">
    <text evidence="4">The sequence shown here is derived from an EMBL/GenBank/DDBJ whole genome shotgun (WGS) entry which is preliminary data.</text>
</comment>
<evidence type="ECO:0000259" key="3">
    <source>
        <dbReference type="PROSITE" id="PS50893"/>
    </source>
</evidence>
<dbReference type="SMART" id="SM00382">
    <property type="entry name" value="AAA"/>
    <property type="match status" value="1"/>
</dbReference>
<dbReference type="PROSITE" id="PS00211">
    <property type="entry name" value="ABC_TRANSPORTER_1"/>
    <property type="match status" value="1"/>
</dbReference>
<dbReference type="PROSITE" id="PS50893">
    <property type="entry name" value="ABC_TRANSPORTER_2"/>
    <property type="match status" value="1"/>
</dbReference>
<evidence type="ECO:0000256" key="1">
    <source>
        <dbReference type="ARBA" id="ARBA00022741"/>
    </source>
</evidence>
<gene>
    <name evidence="4" type="ORF">JIG36_12300</name>
</gene>
<keyword evidence="5" id="KW-1185">Reference proteome</keyword>
<evidence type="ECO:0000313" key="5">
    <source>
        <dbReference type="Proteomes" id="UP000632138"/>
    </source>
</evidence>
<accession>A0ABS2A930</accession>
<organism evidence="4 5">
    <name type="scientific">Paractinoplanes ovalisporus</name>
    <dbReference type="NCBI Taxonomy" id="2810368"/>
    <lineage>
        <taxon>Bacteria</taxon>
        <taxon>Bacillati</taxon>
        <taxon>Actinomycetota</taxon>
        <taxon>Actinomycetes</taxon>
        <taxon>Micromonosporales</taxon>
        <taxon>Micromonosporaceae</taxon>
        <taxon>Paractinoplanes</taxon>
    </lineage>
</organism>
<dbReference type="CDD" id="cd03230">
    <property type="entry name" value="ABC_DR_subfamily_A"/>
    <property type="match status" value="1"/>
</dbReference>
<dbReference type="PANTHER" id="PTHR43038:SF3">
    <property type="entry name" value="ABC TRANSPORTER G FAMILY MEMBER 20 ISOFORM X1"/>
    <property type="match status" value="1"/>
</dbReference>
<sequence length="271" mass="27858">MTWGLTGVSVTRGGRLVLDGATLDVAPGGIVAVVGGDGSGKSSLLAVLAGLLAPTAGQVGTATRSRLGFLPASSGVYPDLTAAENLRFAATVHRMGSAAADERIRALLAITGLTAAAGRLGARLSGGMRQKLGVAMALVHQPDLLILDEPTTGVDPVSRADLWWLIAREAARCAAVVLSTTYLDEAERAGEVVVLDHGRTVLQGAPAGIVAAVPGQIRAADSRPSGPYAWRRGRSWRVWHPAGGDGEVIRPDLQDAVVVAALREAEEAGDE</sequence>
<feature type="domain" description="ABC transporter" evidence="3">
    <location>
        <begin position="3"/>
        <end position="222"/>
    </location>
</feature>
<reference evidence="4 5" key="1">
    <citation type="submission" date="2021-01" db="EMBL/GenBank/DDBJ databases">
        <title>Actinoplanes sp. nov. LDG1-06 isolated from lichen.</title>
        <authorList>
            <person name="Saeng-In P."/>
            <person name="Phongsopitanun W."/>
            <person name="Kanchanasin P."/>
            <person name="Yuki M."/>
            <person name="Kudo T."/>
            <person name="Ohkuma M."/>
            <person name="Tanasupawat S."/>
        </authorList>
    </citation>
    <scope>NUCLEOTIDE SEQUENCE [LARGE SCALE GENOMIC DNA]</scope>
    <source>
        <strain evidence="4 5">LDG1-06</strain>
    </source>
</reference>
<dbReference type="RefSeq" id="WP_203376237.1">
    <property type="nucleotide sequence ID" value="NZ_JAENHP010000003.1"/>
</dbReference>
<proteinExistence type="predicted"/>
<dbReference type="GO" id="GO:0005524">
    <property type="term" value="F:ATP binding"/>
    <property type="evidence" value="ECO:0007669"/>
    <property type="project" value="UniProtKB-KW"/>
</dbReference>
<dbReference type="Gene3D" id="3.40.50.300">
    <property type="entry name" value="P-loop containing nucleotide triphosphate hydrolases"/>
    <property type="match status" value="1"/>
</dbReference>
<dbReference type="InterPro" id="IPR017871">
    <property type="entry name" value="ABC_transporter-like_CS"/>
</dbReference>
<protein>
    <submittedName>
        <fullName evidence="4">ABC transporter ATP-binding protein</fullName>
    </submittedName>
</protein>
<dbReference type="Pfam" id="PF00005">
    <property type="entry name" value="ABC_tran"/>
    <property type="match status" value="1"/>
</dbReference>
<evidence type="ECO:0000313" key="4">
    <source>
        <dbReference type="EMBL" id="MBM2616338.1"/>
    </source>
</evidence>
<dbReference type="InterPro" id="IPR003439">
    <property type="entry name" value="ABC_transporter-like_ATP-bd"/>
</dbReference>
<dbReference type="Proteomes" id="UP000632138">
    <property type="component" value="Unassembled WGS sequence"/>
</dbReference>
<dbReference type="EMBL" id="JAENHP010000003">
    <property type="protein sequence ID" value="MBM2616338.1"/>
    <property type="molecule type" value="Genomic_DNA"/>
</dbReference>
<name>A0ABS2A930_9ACTN</name>
<evidence type="ECO:0000256" key="2">
    <source>
        <dbReference type="ARBA" id="ARBA00022840"/>
    </source>
</evidence>